<dbReference type="PANTHER" id="PTHR14218">
    <property type="entry name" value="PROTEASE S8 TRIPEPTIDYL PEPTIDASE I CLN2"/>
    <property type="match status" value="1"/>
</dbReference>
<dbReference type="PROSITE" id="PS51695">
    <property type="entry name" value="SEDOLISIN"/>
    <property type="match status" value="1"/>
</dbReference>
<dbReference type="GO" id="GO:0008240">
    <property type="term" value="F:tripeptidyl-peptidase activity"/>
    <property type="evidence" value="ECO:0007669"/>
    <property type="project" value="TreeGrafter"/>
</dbReference>
<dbReference type="PANTHER" id="PTHR14218:SF19">
    <property type="entry name" value="SERINE PROTEASE AORO, PUTATIVE (AFU_ORTHOLOGUE AFUA_6G10250)-RELATED"/>
    <property type="match status" value="1"/>
</dbReference>
<evidence type="ECO:0000256" key="5">
    <source>
        <dbReference type="ARBA" id="ARBA00022801"/>
    </source>
</evidence>
<evidence type="ECO:0000256" key="8">
    <source>
        <dbReference type="ARBA" id="ARBA00023145"/>
    </source>
</evidence>
<evidence type="ECO:0000313" key="12">
    <source>
        <dbReference type="Proteomes" id="UP001201262"/>
    </source>
</evidence>
<feature type="binding site" evidence="9">
    <location>
        <position position="584"/>
    </location>
    <ligand>
        <name>Ca(2+)</name>
        <dbReference type="ChEBI" id="CHEBI:29108"/>
    </ligand>
</feature>
<keyword evidence="6 9" id="KW-0720">Serine protease</keyword>
<evidence type="ECO:0000256" key="6">
    <source>
        <dbReference type="ARBA" id="ARBA00022825"/>
    </source>
</evidence>
<evidence type="ECO:0000256" key="3">
    <source>
        <dbReference type="ARBA" id="ARBA00022723"/>
    </source>
</evidence>
<organism evidence="11 12">
    <name type="scientific">Talaromyces proteolyticus</name>
    <dbReference type="NCBI Taxonomy" id="1131652"/>
    <lineage>
        <taxon>Eukaryota</taxon>
        <taxon>Fungi</taxon>
        <taxon>Dikarya</taxon>
        <taxon>Ascomycota</taxon>
        <taxon>Pezizomycotina</taxon>
        <taxon>Eurotiomycetes</taxon>
        <taxon>Eurotiomycetidae</taxon>
        <taxon>Eurotiales</taxon>
        <taxon>Trichocomaceae</taxon>
        <taxon>Talaromyces</taxon>
        <taxon>Talaromyces sect. Bacilispori</taxon>
    </lineage>
</organism>
<feature type="active site" description="Charge relay system" evidence="9">
    <location>
        <position position="274"/>
    </location>
</feature>
<feature type="active site" description="Charge relay system" evidence="9">
    <location>
        <position position="270"/>
    </location>
</feature>
<protein>
    <submittedName>
        <fullName evidence="11">Peptidase S8/S53 domain-containing protein</fullName>
    </submittedName>
</protein>
<feature type="active site" description="Charge relay system" evidence="9">
    <location>
        <position position="543"/>
    </location>
</feature>
<dbReference type="EMBL" id="JAJTJA010000015">
    <property type="protein sequence ID" value="KAH8689320.1"/>
    <property type="molecule type" value="Genomic_DNA"/>
</dbReference>
<reference evidence="11" key="1">
    <citation type="submission" date="2021-12" db="EMBL/GenBank/DDBJ databases">
        <title>Convergent genome expansion in fungi linked to evolution of root-endophyte symbiosis.</title>
        <authorList>
            <consortium name="DOE Joint Genome Institute"/>
            <person name="Ke Y.-H."/>
            <person name="Bonito G."/>
            <person name="Liao H.-L."/>
            <person name="Looney B."/>
            <person name="Rojas-Flechas A."/>
            <person name="Nash J."/>
            <person name="Hameed K."/>
            <person name="Schadt C."/>
            <person name="Martin F."/>
            <person name="Crous P.W."/>
            <person name="Miettinen O."/>
            <person name="Magnuson J.K."/>
            <person name="Labbe J."/>
            <person name="Jacobson D."/>
            <person name="Doktycz M.J."/>
            <person name="Veneault-Fourrey C."/>
            <person name="Kuo A."/>
            <person name="Mondo S."/>
            <person name="Calhoun S."/>
            <person name="Riley R."/>
            <person name="Ohm R."/>
            <person name="LaButti K."/>
            <person name="Andreopoulos B."/>
            <person name="Pangilinan J."/>
            <person name="Nolan M."/>
            <person name="Tritt A."/>
            <person name="Clum A."/>
            <person name="Lipzen A."/>
            <person name="Daum C."/>
            <person name="Barry K."/>
            <person name="Grigoriev I.V."/>
            <person name="Vilgalys R."/>
        </authorList>
    </citation>
    <scope>NUCLEOTIDE SEQUENCE</scope>
    <source>
        <strain evidence="11">PMI_201</strain>
    </source>
</reference>
<evidence type="ECO:0000256" key="4">
    <source>
        <dbReference type="ARBA" id="ARBA00022729"/>
    </source>
</evidence>
<feature type="binding site" evidence="9">
    <location>
        <position position="605"/>
    </location>
    <ligand>
        <name>Ca(2+)</name>
        <dbReference type="ChEBI" id="CHEBI:29108"/>
    </ligand>
</feature>
<dbReference type="SUPFAM" id="SSF52743">
    <property type="entry name" value="Subtilisin-like"/>
    <property type="match status" value="1"/>
</dbReference>
<dbReference type="InterPro" id="IPR015366">
    <property type="entry name" value="S53_propep"/>
</dbReference>
<evidence type="ECO:0000256" key="7">
    <source>
        <dbReference type="ARBA" id="ARBA00022837"/>
    </source>
</evidence>
<dbReference type="GeneID" id="70243645"/>
<keyword evidence="2 9" id="KW-0645">Protease</keyword>
<dbReference type="SMART" id="SM00944">
    <property type="entry name" value="Pro-kuma_activ"/>
    <property type="match status" value="1"/>
</dbReference>
<name>A0AAD4KEX8_9EURO</name>
<keyword evidence="5 9" id="KW-0378">Hydrolase</keyword>
<feature type="binding site" evidence="9">
    <location>
        <position position="603"/>
    </location>
    <ligand>
        <name>Ca(2+)</name>
        <dbReference type="ChEBI" id="CHEBI:29108"/>
    </ligand>
</feature>
<dbReference type="GO" id="GO:0006508">
    <property type="term" value="P:proteolysis"/>
    <property type="evidence" value="ECO:0007669"/>
    <property type="project" value="UniProtKB-KW"/>
</dbReference>
<comment type="subcellular location">
    <subcellularLocation>
        <location evidence="1">Secreted</location>
        <location evidence="1">Extracellular space</location>
    </subcellularLocation>
</comment>
<dbReference type="AlphaFoldDB" id="A0AAD4KEX8"/>
<dbReference type="InterPro" id="IPR030400">
    <property type="entry name" value="Sedolisin_dom"/>
</dbReference>
<comment type="cofactor">
    <cofactor evidence="9">
        <name>Ca(2+)</name>
        <dbReference type="ChEBI" id="CHEBI:29108"/>
    </cofactor>
    <text evidence="9">Binds 1 Ca(2+) ion per subunit.</text>
</comment>
<gene>
    <name evidence="11" type="ORF">BGW36DRAFT_351564</name>
</gene>
<evidence type="ECO:0000256" key="2">
    <source>
        <dbReference type="ARBA" id="ARBA00022670"/>
    </source>
</evidence>
<dbReference type="InterPro" id="IPR036852">
    <property type="entry name" value="Peptidase_S8/S53_dom_sf"/>
</dbReference>
<comment type="caution">
    <text evidence="11">The sequence shown here is derived from an EMBL/GenBank/DDBJ whole genome shotgun (WGS) entry which is preliminary data.</text>
</comment>
<dbReference type="RefSeq" id="XP_046065674.1">
    <property type="nucleotide sequence ID" value="XM_046213358.1"/>
</dbReference>
<dbReference type="GO" id="GO:0046872">
    <property type="term" value="F:metal ion binding"/>
    <property type="evidence" value="ECO:0007669"/>
    <property type="project" value="UniProtKB-UniRule"/>
</dbReference>
<dbReference type="Proteomes" id="UP001201262">
    <property type="component" value="Unassembled WGS sequence"/>
</dbReference>
<dbReference type="Gene3D" id="3.40.50.200">
    <property type="entry name" value="Peptidase S8/S53 domain"/>
    <property type="match status" value="1"/>
</dbReference>
<keyword evidence="8" id="KW-0865">Zymogen</keyword>
<evidence type="ECO:0000313" key="11">
    <source>
        <dbReference type="EMBL" id="KAH8689320.1"/>
    </source>
</evidence>
<dbReference type="InterPro" id="IPR050819">
    <property type="entry name" value="Tripeptidyl-peptidase_I"/>
</dbReference>
<sequence length="626" mass="68100">MLEVHEKRSISSTQLFDMNPIPKDSMLQLRIGLTQSNLDRGYDYLIDVADPSSKNYSKHWTVDQVVARFAPNRESVDLTMEWLTETGITDVRQSSNKGWILLNAPVFQIENLLNTKFHEYSSADGVVRIGCEEYSLPQHLRQHVDYIFPGVKLSPPIKRSGTRKRACFGRKSPSNVAIVLNTSSSTEHCGTSITPPCWRALYDIPEQGNVSIPDYTMGVFEYGDTYAQEDLDEYFAAYAPYVPTGTHPKLVSVDGAQAPVPTSSDENDGESDLDFSVVYSLLGAINVTLFQTADTNATLLDSLLDAIEGPYCAEQELEAGFHCGVASLPSVLSISYDTPELFDETFLSQKRACNEFMKLGLQGHTIIVSSGDYGVASNPSFGSSGPCPNGCIPQGLNNTGEHSFHGTIFSPSFPTNCPYVLSVGGTQLSPGQTVKDPETVMNTDRFIIDNCSSPFFFASGGGFANYFPRPPYQNAAVSTYLTKYAPSHPYYYSNYIDVQDRTTTIGHNGGVYNRGGRGIPDVSANGAHMLGYFGELNEADGTSISAPIWASIVALINAERTAHGKSNVGFIQPTLYQNPQMFHDITTGGNPGCNSTGFPASVGWDPSTGLGTPNYPAMLELFLGLP</sequence>
<evidence type="ECO:0000259" key="10">
    <source>
        <dbReference type="PROSITE" id="PS51695"/>
    </source>
</evidence>
<feature type="domain" description="Peptidase S53" evidence="10">
    <location>
        <begin position="192"/>
        <end position="625"/>
    </location>
</feature>
<dbReference type="GO" id="GO:0004252">
    <property type="term" value="F:serine-type endopeptidase activity"/>
    <property type="evidence" value="ECO:0007669"/>
    <property type="project" value="UniProtKB-UniRule"/>
</dbReference>
<evidence type="ECO:0000256" key="9">
    <source>
        <dbReference type="PROSITE-ProRule" id="PRU01032"/>
    </source>
</evidence>
<dbReference type="GO" id="GO:0005576">
    <property type="term" value="C:extracellular region"/>
    <property type="evidence" value="ECO:0007669"/>
    <property type="project" value="UniProtKB-SubCell"/>
</dbReference>
<keyword evidence="3 9" id="KW-0479">Metal-binding</keyword>
<keyword evidence="7 9" id="KW-0106">Calcium</keyword>
<feature type="binding site" evidence="9">
    <location>
        <position position="585"/>
    </location>
    <ligand>
        <name>Ca(2+)</name>
        <dbReference type="ChEBI" id="CHEBI:29108"/>
    </ligand>
</feature>
<evidence type="ECO:0000256" key="1">
    <source>
        <dbReference type="ARBA" id="ARBA00004239"/>
    </source>
</evidence>
<dbReference type="CDD" id="cd04056">
    <property type="entry name" value="Peptidases_S53"/>
    <property type="match status" value="1"/>
</dbReference>
<proteinExistence type="predicted"/>
<dbReference type="SUPFAM" id="SSF54897">
    <property type="entry name" value="Protease propeptides/inhibitors"/>
    <property type="match status" value="1"/>
</dbReference>
<keyword evidence="12" id="KW-1185">Reference proteome</keyword>
<dbReference type="Pfam" id="PF09286">
    <property type="entry name" value="Pro-kuma_activ"/>
    <property type="match status" value="1"/>
</dbReference>
<keyword evidence="4" id="KW-0732">Signal</keyword>
<dbReference type="CDD" id="cd11377">
    <property type="entry name" value="Pro-peptidase_S53"/>
    <property type="match status" value="1"/>
</dbReference>
<accession>A0AAD4KEX8</accession>